<accession>U2J482</accession>
<dbReference type="Proteomes" id="UP000016617">
    <property type="component" value="Unassembled WGS sequence"/>
</dbReference>
<dbReference type="PATRIC" id="fig|1227275.3.peg.1261"/>
<dbReference type="Pfam" id="PF08951">
    <property type="entry name" value="EntA_Immun"/>
    <property type="match status" value="1"/>
</dbReference>
<evidence type="ECO:0000313" key="2">
    <source>
        <dbReference type="Proteomes" id="UP000016617"/>
    </source>
</evidence>
<organism evidence="1 2">
    <name type="scientific">Streptococcus sobrinus W1703</name>
    <dbReference type="NCBI Taxonomy" id="1227275"/>
    <lineage>
        <taxon>Bacteria</taxon>
        <taxon>Bacillati</taxon>
        <taxon>Bacillota</taxon>
        <taxon>Bacilli</taxon>
        <taxon>Lactobacillales</taxon>
        <taxon>Streptococcaceae</taxon>
        <taxon>Streptococcus</taxon>
    </lineage>
</organism>
<gene>
    <name evidence="1" type="ORF">HMPREF1557_01414</name>
</gene>
<protein>
    <submittedName>
        <fullName evidence="1">Uncharacterized protein</fullName>
    </submittedName>
</protein>
<proteinExistence type="predicted"/>
<dbReference type="EMBL" id="AWVA01000085">
    <property type="protein sequence ID" value="ERJ74872.1"/>
    <property type="molecule type" value="Genomic_DNA"/>
</dbReference>
<comment type="caution">
    <text evidence="1">The sequence shown here is derived from an EMBL/GenBank/DDBJ whole genome shotgun (WGS) entry which is preliminary data.</text>
</comment>
<evidence type="ECO:0000313" key="1">
    <source>
        <dbReference type="EMBL" id="ERJ74872.1"/>
    </source>
</evidence>
<reference evidence="1 2" key="1">
    <citation type="submission" date="2013-06" db="EMBL/GenBank/DDBJ databases">
        <authorList>
            <person name="Weinstock G."/>
            <person name="Sodergren E."/>
            <person name="Lobos E.A."/>
            <person name="Fulton L."/>
            <person name="Fulton R."/>
            <person name="Courtney L."/>
            <person name="Fronick C."/>
            <person name="O'Laughlin M."/>
            <person name="Godfrey J."/>
            <person name="Wilson R.M."/>
            <person name="Miner T."/>
            <person name="Farmer C."/>
            <person name="Delehaunty K."/>
            <person name="Cordes M."/>
            <person name="Minx P."/>
            <person name="Tomlinson C."/>
            <person name="Chen J."/>
            <person name="Wollam A."/>
            <person name="Pepin K.H."/>
            <person name="Bhonagiri V."/>
            <person name="Zhang X."/>
            <person name="Warren W."/>
            <person name="Mitreva M."/>
            <person name="Mardis E.R."/>
            <person name="Wilson R.K."/>
        </authorList>
    </citation>
    <scope>NUCLEOTIDE SEQUENCE [LARGE SCALE GENOMIC DNA]</scope>
    <source>
        <strain evidence="1 2">W1703</strain>
    </source>
</reference>
<sequence length="120" mass="13825">MVSQSIWDAGHDYSIVSKKIGKENMKRRQAKESRLLNLIATSLNEEISPAERQAREKAKQRLEKKEYLPRIVKDLETELRPLAIKSNLTAPLKSLYKELVNHSLQDKELGRGLVIFGHNF</sequence>
<dbReference type="GO" id="GO:0030153">
    <property type="term" value="P:bacteriocin immunity"/>
    <property type="evidence" value="ECO:0007669"/>
    <property type="project" value="InterPro"/>
</dbReference>
<dbReference type="CDD" id="cd21059">
    <property type="entry name" value="LciA-like"/>
    <property type="match status" value="1"/>
</dbReference>
<dbReference type="InterPro" id="IPR015046">
    <property type="entry name" value="LciA_Immunity-like"/>
</dbReference>
<dbReference type="HOGENOM" id="CLU_166209_1_0_9"/>
<dbReference type="AlphaFoldDB" id="U2J482"/>
<name>U2J482_9STRE</name>